<accession>A0A381ZWA1</accession>
<name>A0A381ZWA1_9ZZZZ</name>
<dbReference type="InterPro" id="IPR002837">
    <property type="entry name" value="DUF123"/>
</dbReference>
<proteinExistence type="predicted"/>
<dbReference type="Pfam" id="PF01986">
    <property type="entry name" value="DUF123"/>
    <property type="match status" value="1"/>
</dbReference>
<dbReference type="AlphaFoldDB" id="A0A381ZWA1"/>
<dbReference type="EMBL" id="UINC01022865">
    <property type="protein sequence ID" value="SVA93364.1"/>
    <property type="molecule type" value="Genomic_DNA"/>
</dbReference>
<evidence type="ECO:0008006" key="2">
    <source>
        <dbReference type="Google" id="ProtNLM"/>
    </source>
</evidence>
<reference evidence="1" key="1">
    <citation type="submission" date="2018-05" db="EMBL/GenBank/DDBJ databases">
        <authorList>
            <person name="Lanie J.A."/>
            <person name="Ng W.-L."/>
            <person name="Kazmierczak K.M."/>
            <person name="Andrzejewski T.M."/>
            <person name="Davidsen T.M."/>
            <person name="Wayne K.J."/>
            <person name="Tettelin H."/>
            <person name="Glass J.I."/>
            <person name="Rusch D."/>
            <person name="Podicherti R."/>
            <person name="Tsui H.-C.T."/>
            <person name="Winkler M.E."/>
        </authorList>
    </citation>
    <scope>NUCLEOTIDE SEQUENCE</scope>
</reference>
<dbReference type="CDD" id="cd10441">
    <property type="entry name" value="GIY-YIG_COG1833"/>
    <property type="match status" value="1"/>
</dbReference>
<evidence type="ECO:0000313" key="1">
    <source>
        <dbReference type="EMBL" id="SVA93364.1"/>
    </source>
</evidence>
<sequence length="134" mass="14695">MRRKHKLPKSPGAYSLVIALSEPLRLPIASLGRPVLSTGTYVYCGSAYGPGGIAARVNRHLRRNKTARWHVDHLTNNGKIIGVTCLPNGEECDIVRNLSKIHNATTPIPGFGSSDCTQCISHLLRLPSNYSQFF</sequence>
<organism evidence="1">
    <name type="scientific">marine metagenome</name>
    <dbReference type="NCBI Taxonomy" id="408172"/>
    <lineage>
        <taxon>unclassified sequences</taxon>
        <taxon>metagenomes</taxon>
        <taxon>ecological metagenomes</taxon>
    </lineage>
</organism>
<protein>
    <recommendedName>
        <fullName evidence="2">GIY-YIG domain-containing protein</fullName>
    </recommendedName>
</protein>
<dbReference type="PANTHER" id="PTHR37460:SF1">
    <property type="entry name" value="ENDONUCLEASE III"/>
    <property type="match status" value="1"/>
</dbReference>
<gene>
    <name evidence="1" type="ORF">METZ01_LOCUS146218</name>
</gene>
<dbReference type="PANTHER" id="PTHR37460">
    <property type="entry name" value="ENDONUCLEASE III"/>
    <property type="match status" value="1"/>
</dbReference>